<evidence type="ECO:0000259" key="5">
    <source>
        <dbReference type="PROSITE" id="PS51891"/>
    </source>
</evidence>
<dbReference type="InterPro" id="IPR006913">
    <property type="entry name" value="CENP-V/GFA"/>
</dbReference>
<keyword evidence="4" id="KW-0456">Lyase</keyword>
<proteinExistence type="inferred from homology"/>
<dbReference type="AlphaFoldDB" id="A0A842HXW2"/>
<evidence type="ECO:0000313" key="7">
    <source>
        <dbReference type="Proteomes" id="UP000564378"/>
    </source>
</evidence>
<dbReference type="EMBL" id="JACJVJ010000001">
    <property type="protein sequence ID" value="MBC2777705.1"/>
    <property type="molecule type" value="Genomic_DNA"/>
</dbReference>
<evidence type="ECO:0000256" key="2">
    <source>
        <dbReference type="ARBA" id="ARBA00022723"/>
    </source>
</evidence>
<evidence type="ECO:0000256" key="4">
    <source>
        <dbReference type="ARBA" id="ARBA00023239"/>
    </source>
</evidence>
<feature type="domain" description="CENP-V/GFA" evidence="5">
    <location>
        <begin position="5"/>
        <end position="132"/>
    </location>
</feature>
<keyword evidence="2" id="KW-0479">Metal-binding</keyword>
<dbReference type="SUPFAM" id="SSF51316">
    <property type="entry name" value="Mss4-like"/>
    <property type="match status" value="1"/>
</dbReference>
<dbReference type="PROSITE" id="PS51891">
    <property type="entry name" value="CENP_V_GFA"/>
    <property type="match status" value="1"/>
</dbReference>
<comment type="caution">
    <text evidence="6">The sequence shown here is derived from an EMBL/GenBank/DDBJ whole genome shotgun (WGS) entry which is preliminary data.</text>
</comment>
<evidence type="ECO:0000256" key="3">
    <source>
        <dbReference type="ARBA" id="ARBA00022833"/>
    </source>
</evidence>
<gene>
    <name evidence="6" type="ORF">H6P80_08730</name>
</gene>
<dbReference type="PANTHER" id="PTHR33337:SF40">
    <property type="entry name" value="CENP-V_GFA DOMAIN-CONTAINING PROTEIN-RELATED"/>
    <property type="match status" value="1"/>
</dbReference>
<evidence type="ECO:0000313" key="6">
    <source>
        <dbReference type="EMBL" id="MBC2777705.1"/>
    </source>
</evidence>
<name>A0A842HXW2_9SPHN</name>
<comment type="similarity">
    <text evidence="1">Belongs to the Gfa family.</text>
</comment>
<reference evidence="6 7" key="1">
    <citation type="submission" date="2020-08" db="EMBL/GenBank/DDBJ databases">
        <title>Draft genome sequence of Parasphingopyxis sp. GrpM-11.</title>
        <authorList>
            <person name="Oh J."/>
            <person name="Roh D.-H."/>
        </authorList>
    </citation>
    <scope>NUCLEOTIDE SEQUENCE [LARGE SCALE GENOMIC DNA]</scope>
    <source>
        <strain evidence="6 7">GrpM-11</strain>
    </source>
</reference>
<dbReference type="InterPro" id="IPR011057">
    <property type="entry name" value="Mss4-like_sf"/>
</dbReference>
<organism evidence="6 7">
    <name type="scientific">Parasphingopyxis marina</name>
    <dbReference type="NCBI Taxonomy" id="2761622"/>
    <lineage>
        <taxon>Bacteria</taxon>
        <taxon>Pseudomonadati</taxon>
        <taxon>Pseudomonadota</taxon>
        <taxon>Alphaproteobacteria</taxon>
        <taxon>Sphingomonadales</taxon>
        <taxon>Sphingomonadaceae</taxon>
        <taxon>Parasphingopyxis</taxon>
    </lineage>
</organism>
<keyword evidence="3" id="KW-0862">Zinc</keyword>
<dbReference type="GO" id="GO:0016846">
    <property type="term" value="F:carbon-sulfur lyase activity"/>
    <property type="evidence" value="ECO:0007669"/>
    <property type="project" value="InterPro"/>
</dbReference>
<dbReference type="RefSeq" id="WP_185800898.1">
    <property type="nucleotide sequence ID" value="NZ_JACJVJ010000001.1"/>
</dbReference>
<keyword evidence="7" id="KW-1185">Reference proteome</keyword>
<dbReference type="GO" id="GO:0046872">
    <property type="term" value="F:metal ion binding"/>
    <property type="evidence" value="ECO:0007669"/>
    <property type="project" value="UniProtKB-KW"/>
</dbReference>
<dbReference type="Proteomes" id="UP000564378">
    <property type="component" value="Unassembled WGS sequence"/>
</dbReference>
<dbReference type="Pfam" id="PF04828">
    <property type="entry name" value="GFA"/>
    <property type="match status" value="1"/>
</dbReference>
<accession>A0A842HXW2</accession>
<dbReference type="Gene3D" id="3.90.1590.10">
    <property type="entry name" value="glutathione-dependent formaldehyde- activating enzyme (gfa)"/>
    <property type="match status" value="1"/>
</dbReference>
<evidence type="ECO:0000256" key="1">
    <source>
        <dbReference type="ARBA" id="ARBA00005495"/>
    </source>
</evidence>
<sequence>MTETYAGGCQCGAVNYRFEGPLPPAYCCHCGECKKQTASAFSMSVTIDFSRLDVVGQTAMFEVTGYSGAIKQCHFCPQCGTRLWHRSAAAPDYATLKVGTIENGEDIAPRSHIWVSKKQAGILLDPDVPVYETQPEDMKAWRESL</sequence>
<dbReference type="PANTHER" id="PTHR33337">
    <property type="entry name" value="GFA DOMAIN-CONTAINING PROTEIN"/>
    <property type="match status" value="1"/>
</dbReference>
<protein>
    <submittedName>
        <fullName evidence="6">GFA family protein</fullName>
    </submittedName>
</protein>